<feature type="binding site" evidence="5">
    <location>
        <position position="279"/>
    </location>
    <ligand>
        <name>substrate</name>
    </ligand>
</feature>
<feature type="binding site" evidence="5">
    <location>
        <begin position="276"/>
        <end position="279"/>
    </location>
    <ligand>
        <name>pyridoxal 5'-phosphate</name>
        <dbReference type="ChEBI" id="CHEBI:597326"/>
    </ligand>
</feature>
<reference evidence="12" key="1">
    <citation type="submission" date="2016-10" db="EMBL/GenBank/DDBJ databases">
        <authorList>
            <person name="Varghese N."/>
            <person name="Submissions S."/>
        </authorList>
    </citation>
    <scope>NUCLEOTIDE SEQUENCE [LARGE SCALE GENOMIC DNA]</scope>
    <source>
        <strain evidence="12">VPI 5359</strain>
    </source>
</reference>
<evidence type="ECO:0000256" key="7">
    <source>
        <dbReference type="PIRSR" id="PIRSR600183-50"/>
    </source>
</evidence>
<comment type="catalytic activity">
    <reaction evidence="5 8">
        <text>meso-2,6-diaminopimelate + H(+) = L-lysine + CO2</text>
        <dbReference type="Rhea" id="RHEA:15101"/>
        <dbReference type="ChEBI" id="CHEBI:15378"/>
        <dbReference type="ChEBI" id="CHEBI:16526"/>
        <dbReference type="ChEBI" id="CHEBI:32551"/>
        <dbReference type="ChEBI" id="CHEBI:57791"/>
        <dbReference type="EC" id="4.1.1.20"/>
    </reaction>
</comment>
<evidence type="ECO:0000256" key="8">
    <source>
        <dbReference type="RuleBase" id="RU003738"/>
    </source>
</evidence>
<feature type="domain" description="Orn/DAP/Arg decarboxylase 2 C-terminal" evidence="9">
    <location>
        <begin position="284"/>
        <end position="373"/>
    </location>
</feature>
<feature type="binding site" evidence="5">
    <location>
        <position position="375"/>
    </location>
    <ligand>
        <name>substrate</name>
    </ligand>
</feature>
<evidence type="ECO:0000256" key="3">
    <source>
        <dbReference type="ARBA" id="ARBA00022898"/>
    </source>
</evidence>
<dbReference type="AlphaFoldDB" id="A0A1H3EE27"/>
<dbReference type="PANTHER" id="PTHR43727:SF2">
    <property type="entry name" value="GROUP IV DECARBOXYLASE"/>
    <property type="match status" value="1"/>
</dbReference>
<comment type="similarity">
    <text evidence="5">Belongs to the Orn/Lys/Arg decarboxylase class-II family. LysA subfamily.</text>
</comment>
<dbReference type="InterPro" id="IPR022643">
    <property type="entry name" value="De-COase2_C"/>
</dbReference>
<gene>
    <name evidence="5" type="primary">lysA</name>
    <name evidence="11" type="ORF">SAMN04488579_10722</name>
</gene>
<dbReference type="STRING" id="1528.SAMN04488579_10722"/>
<dbReference type="InterPro" id="IPR022644">
    <property type="entry name" value="De-COase2_N"/>
</dbReference>
<dbReference type="FunFam" id="3.20.20.10:FF:000003">
    <property type="entry name" value="Diaminopimelate decarboxylase"/>
    <property type="match status" value="1"/>
</dbReference>
<dbReference type="Gene3D" id="3.20.20.10">
    <property type="entry name" value="Alanine racemase"/>
    <property type="match status" value="1"/>
</dbReference>
<feature type="modified residue" description="N6-(pyridoxal phosphate)lysine" evidence="5 7">
    <location>
        <position position="55"/>
    </location>
</feature>
<organism evidence="11 12">
    <name type="scientific">Eubacterium barkeri</name>
    <name type="common">Clostridium barkeri</name>
    <dbReference type="NCBI Taxonomy" id="1528"/>
    <lineage>
        <taxon>Bacteria</taxon>
        <taxon>Bacillati</taxon>
        <taxon>Bacillota</taxon>
        <taxon>Clostridia</taxon>
        <taxon>Eubacteriales</taxon>
        <taxon>Eubacteriaceae</taxon>
        <taxon>Eubacterium</taxon>
    </lineage>
</organism>
<dbReference type="PROSITE" id="PS00879">
    <property type="entry name" value="ODR_DC_2_2"/>
    <property type="match status" value="1"/>
</dbReference>
<dbReference type="GO" id="GO:0009089">
    <property type="term" value="P:lysine biosynthetic process via diaminopimelate"/>
    <property type="evidence" value="ECO:0007669"/>
    <property type="project" value="UniProtKB-UniRule"/>
</dbReference>
<evidence type="ECO:0000256" key="2">
    <source>
        <dbReference type="ARBA" id="ARBA00022793"/>
    </source>
</evidence>
<evidence type="ECO:0000256" key="5">
    <source>
        <dbReference type="HAMAP-Rule" id="MF_02120"/>
    </source>
</evidence>
<comment type="pathway">
    <text evidence="5 8">Amino-acid biosynthesis; L-lysine biosynthesis via DAP pathway; L-lysine from DL-2,6-diaminopimelate: step 1/1.</text>
</comment>
<protein>
    <recommendedName>
        <fullName evidence="5 6">Diaminopimelate decarboxylase</fullName>
        <shortName evidence="5">DAP decarboxylase</shortName>
        <shortName evidence="5">DAPDC</shortName>
        <ecNumber evidence="5 6">4.1.1.20</ecNumber>
    </recommendedName>
</protein>
<dbReference type="UniPathway" id="UPA00034">
    <property type="reaction ID" value="UER00027"/>
</dbReference>
<dbReference type="HAMAP" id="MF_02120">
    <property type="entry name" value="LysA"/>
    <property type="match status" value="1"/>
</dbReference>
<dbReference type="PANTHER" id="PTHR43727">
    <property type="entry name" value="DIAMINOPIMELATE DECARBOXYLASE"/>
    <property type="match status" value="1"/>
</dbReference>
<dbReference type="SUPFAM" id="SSF51419">
    <property type="entry name" value="PLP-binding barrel"/>
    <property type="match status" value="1"/>
</dbReference>
<dbReference type="SUPFAM" id="SSF50621">
    <property type="entry name" value="Alanine racemase C-terminal domain-like"/>
    <property type="match status" value="1"/>
</dbReference>
<dbReference type="InterPro" id="IPR002986">
    <property type="entry name" value="DAP_deCOOHase_LysA"/>
</dbReference>
<feature type="binding site" evidence="5">
    <location>
        <position position="348"/>
    </location>
    <ligand>
        <name>substrate</name>
    </ligand>
</feature>
<keyword evidence="12" id="KW-1185">Reference proteome</keyword>
<name>A0A1H3EE27_EUBBA</name>
<evidence type="ECO:0000256" key="4">
    <source>
        <dbReference type="ARBA" id="ARBA00023239"/>
    </source>
</evidence>
<sequence length="423" mass="46642">MSHYIFSGHDTVTLAKEYGTPLYVMSEDILRDNIQGIKDAFEKTGAEYEINFAGKSFLNLAMCRIVDEMGICLDVASGGELYTALQSGFDPARLCLHGNNKSREELEMALDARVGRIVIDNAVELDTLDQLTRDREQHITVLFRVTPGISAHTHELIQTATEDSKFGVPIRQARGVIGNARKMPFIDVVGIHCHVGSQIIDDAPFVMAMDIMMDLYKVLQEDGLDLKEINLGGGFGIPYLTGDESFDVMNHIPRMVAHIREMSVKKALAMPRLVVEPGRYISATAGITLYTVGTVKDIPGVKKYVCIDGGMADNPRPALYDAEYEALLCNHYGEASTETVTISGKACETDRLIASAKLPSAAPGDILAVRHTGAYNYSMSSNYNRLRRPAVVLLRGEQSGIIVERETYADLIAHDRIVPWLEK</sequence>
<keyword evidence="4 5" id="KW-0456">Lyase</keyword>
<keyword evidence="5 8" id="KW-0457">Lysine biosynthesis</keyword>
<feature type="binding site" evidence="5">
    <location>
        <position position="375"/>
    </location>
    <ligand>
        <name>pyridoxal 5'-phosphate</name>
        <dbReference type="ChEBI" id="CHEBI:597326"/>
    </ligand>
</feature>
<comment type="function">
    <text evidence="5">Specifically catalyzes the decarboxylation of meso-diaminopimelate (meso-DAP) to L-lysine.</text>
</comment>
<dbReference type="RefSeq" id="WP_090244350.1">
    <property type="nucleotide sequence ID" value="NZ_FNOU01000007.1"/>
</dbReference>
<comment type="subunit">
    <text evidence="5">Homodimer.</text>
</comment>
<evidence type="ECO:0000256" key="6">
    <source>
        <dbReference type="NCBIfam" id="TIGR01048"/>
    </source>
</evidence>
<dbReference type="NCBIfam" id="TIGR01048">
    <property type="entry name" value="lysA"/>
    <property type="match status" value="1"/>
</dbReference>
<keyword evidence="2 5" id="KW-0210">Decarboxylase</keyword>
<dbReference type="EC" id="4.1.1.20" evidence="5 6"/>
<dbReference type="Gene3D" id="2.40.37.10">
    <property type="entry name" value="Lyase, Ornithine Decarboxylase, Chain A, domain 1"/>
    <property type="match status" value="1"/>
</dbReference>
<dbReference type="GO" id="GO:0008836">
    <property type="term" value="F:diaminopimelate decarboxylase activity"/>
    <property type="evidence" value="ECO:0007669"/>
    <property type="project" value="UniProtKB-UniRule"/>
</dbReference>
<dbReference type="InterPro" id="IPR022657">
    <property type="entry name" value="De-COase2_CS"/>
</dbReference>
<dbReference type="PRINTS" id="PR01181">
    <property type="entry name" value="DAPDCRBXLASE"/>
</dbReference>
<keyword evidence="5" id="KW-0028">Amino-acid biosynthesis</keyword>
<accession>A0A1H3EE27</accession>
<dbReference type="PRINTS" id="PR01179">
    <property type="entry name" value="ODADCRBXLASE"/>
</dbReference>
<evidence type="ECO:0000256" key="1">
    <source>
        <dbReference type="ARBA" id="ARBA00001933"/>
    </source>
</evidence>
<feature type="binding site" evidence="5">
    <location>
        <position position="320"/>
    </location>
    <ligand>
        <name>substrate</name>
    </ligand>
</feature>
<proteinExistence type="inferred from homology"/>
<feature type="binding site" evidence="5">
    <location>
        <position position="234"/>
    </location>
    <ligand>
        <name>pyridoxal 5'-phosphate</name>
        <dbReference type="ChEBI" id="CHEBI:597326"/>
    </ligand>
</feature>
<dbReference type="InterPro" id="IPR000183">
    <property type="entry name" value="Orn/DAP/Arg_de-COase"/>
</dbReference>
<evidence type="ECO:0000313" key="11">
    <source>
        <dbReference type="EMBL" id="SDX76961.1"/>
    </source>
</evidence>
<dbReference type="GO" id="GO:0030170">
    <property type="term" value="F:pyridoxal phosphate binding"/>
    <property type="evidence" value="ECO:0007669"/>
    <property type="project" value="UniProtKB-UniRule"/>
</dbReference>
<feature type="active site" description="Proton donor" evidence="7">
    <location>
        <position position="347"/>
    </location>
</feature>
<dbReference type="Pfam" id="PF02784">
    <property type="entry name" value="Orn_Arg_deC_N"/>
    <property type="match status" value="1"/>
</dbReference>
<dbReference type="InterPro" id="IPR009006">
    <property type="entry name" value="Ala_racemase/Decarboxylase_C"/>
</dbReference>
<feature type="binding site" evidence="5">
    <location>
        <position position="316"/>
    </location>
    <ligand>
        <name>substrate</name>
    </ligand>
</feature>
<dbReference type="Pfam" id="PF00278">
    <property type="entry name" value="Orn_DAP_Arg_deC"/>
    <property type="match status" value="1"/>
</dbReference>
<evidence type="ECO:0000313" key="12">
    <source>
        <dbReference type="Proteomes" id="UP000199652"/>
    </source>
</evidence>
<feature type="domain" description="Orn/DAP/Arg decarboxylase 2 N-terminal" evidence="10">
    <location>
        <begin position="40"/>
        <end position="283"/>
    </location>
</feature>
<dbReference type="InterPro" id="IPR029066">
    <property type="entry name" value="PLP-binding_barrel"/>
</dbReference>
<evidence type="ECO:0000259" key="9">
    <source>
        <dbReference type="Pfam" id="PF00278"/>
    </source>
</evidence>
<dbReference type="Proteomes" id="UP000199652">
    <property type="component" value="Unassembled WGS sequence"/>
</dbReference>
<dbReference type="CDD" id="cd06828">
    <property type="entry name" value="PLPDE_III_DapDC"/>
    <property type="match status" value="1"/>
</dbReference>
<keyword evidence="3 5" id="KW-0663">Pyridoxal phosphate</keyword>
<dbReference type="OrthoDB" id="9802241at2"/>
<comment type="cofactor">
    <cofactor evidence="1 5 7 8">
        <name>pyridoxal 5'-phosphate</name>
        <dbReference type="ChEBI" id="CHEBI:597326"/>
    </cofactor>
</comment>
<evidence type="ECO:0000259" key="10">
    <source>
        <dbReference type="Pfam" id="PF02784"/>
    </source>
</evidence>
<dbReference type="EMBL" id="FNOU01000007">
    <property type="protein sequence ID" value="SDX76961.1"/>
    <property type="molecule type" value="Genomic_DNA"/>
</dbReference>